<organism evidence="2 3">
    <name type="scientific">Jeotgalicoccus meleagridis</name>
    <dbReference type="NCBI Taxonomy" id="2759181"/>
    <lineage>
        <taxon>Bacteria</taxon>
        <taxon>Bacillati</taxon>
        <taxon>Bacillota</taxon>
        <taxon>Bacilli</taxon>
        <taxon>Bacillales</taxon>
        <taxon>Staphylococcaceae</taxon>
        <taxon>Jeotgalicoccus</taxon>
    </lineage>
</organism>
<dbReference type="AlphaFoldDB" id="A0A6V7RFF4"/>
<evidence type="ECO:0000256" key="1">
    <source>
        <dbReference type="SAM" id="SignalP"/>
    </source>
</evidence>
<name>A0A6V7RFF4_9STAP</name>
<accession>A0A6V7RFF4</accession>
<evidence type="ECO:0000313" key="3">
    <source>
        <dbReference type="Proteomes" id="UP000589351"/>
    </source>
</evidence>
<proteinExistence type="predicted"/>
<dbReference type="EMBL" id="CAJEWD010000007">
    <property type="protein sequence ID" value="CAD2076628.1"/>
    <property type="molecule type" value="Genomic_DNA"/>
</dbReference>
<keyword evidence="1" id="KW-0732">Signal</keyword>
<comment type="caution">
    <text evidence="2">The sequence shown here is derived from an EMBL/GenBank/DDBJ whole genome shotgun (WGS) entry which is preliminary data.</text>
</comment>
<feature type="signal peptide" evidence="1">
    <location>
        <begin position="1"/>
        <end position="22"/>
    </location>
</feature>
<dbReference type="Proteomes" id="UP000589351">
    <property type="component" value="Unassembled WGS sequence"/>
</dbReference>
<dbReference type="PROSITE" id="PS51257">
    <property type="entry name" value="PROKAR_LIPOPROTEIN"/>
    <property type="match status" value="1"/>
</dbReference>
<dbReference type="RefSeq" id="WP_185125542.1">
    <property type="nucleotide sequence ID" value="NZ_CAJEWD010000007.1"/>
</dbReference>
<protein>
    <recommendedName>
        <fullName evidence="4">EMYY motif lipoprotein</fullName>
    </recommendedName>
</protein>
<reference evidence="2 3" key="1">
    <citation type="submission" date="2020-07" db="EMBL/GenBank/DDBJ databases">
        <authorList>
            <person name="Criscuolo A."/>
        </authorList>
    </citation>
    <scope>NUCLEOTIDE SEQUENCE [LARGE SCALE GENOMIC DNA]</scope>
    <source>
        <strain evidence="2">CIP111649</strain>
    </source>
</reference>
<evidence type="ECO:0008006" key="4">
    <source>
        <dbReference type="Google" id="ProtNLM"/>
    </source>
</evidence>
<feature type="chain" id="PRO_5028218372" description="EMYY motif lipoprotein" evidence="1">
    <location>
        <begin position="23"/>
        <end position="84"/>
    </location>
</feature>
<gene>
    <name evidence="2" type="ORF">JEODO184_01008</name>
</gene>
<keyword evidence="3" id="KW-1185">Reference proteome</keyword>
<sequence length="84" mass="9831">MKIKIPILMLVLLILSACNNQAEENYQQLLTSFERNDSRLNKAFEETTKNIEEDRNRDKALHDINDKLIPQIEDFQQTVKKLSA</sequence>
<evidence type="ECO:0000313" key="2">
    <source>
        <dbReference type="EMBL" id="CAD2076628.1"/>
    </source>
</evidence>